<protein>
    <submittedName>
        <fullName evidence="1">Uncharacterized protein</fullName>
    </submittedName>
</protein>
<proteinExistence type="predicted"/>
<evidence type="ECO:0000313" key="2">
    <source>
        <dbReference type="Proteomes" id="UP000247702"/>
    </source>
</evidence>
<organism evidence="1 2">
    <name type="scientific">Rhizophagus clarus</name>
    <dbReference type="NCBI Taxonomy" id="94130"/>
    <lineage>
        <taxon>Eukaryota</taxon>
        <taxon>Fungi</taxon>
        <taxon>Fungi incertae sedis</taxon>
        <taxon>Mucoromycota</taxon>
        <taxon>Glomeromycotina</taxon>
        <taxon>Glomeromycetes</taxon>
        <taxon>Glomerales</taxon>
        <taxon>Glomeraceae</taxon>
        <taxon>Rhizophagus</taxon>
    </lineage>
</organism>
<evidence type="ECO:0000313" key="1">
    <source>
        <dbReference type="EMBL" id="GBC01455.1"/>
    </source>
</evidence>
<dbReference type="AlphaFoldDB" id="A0A2Z6RT62"/>
<comment type="caution">
    <text evidence="1">The sequence shown here is derived from an EMBL/GenBank/DDBJ whole genome shotgun (WGS) entry which is preliminary data.</text>
</comment>
<dbReference type="Proteomes" id="UP000247702">
    <property type="component" value="Unassembled WGS sequence"/>
</dbReference>
<sequence length="108" mass="12710">MYSRACVYFFYRLHVLIKYREYSSRISPDMTTCETIICIKRLLHRVLPSTSTSPATIIRQELNHLFSNSVITEKEFDGSLTYIFNNLIKYLVWKIPSSTAMITLKLYT</sequence>
<keyword evidence="2" id="KW-1185">Reference proteome</keyword>
<gene>
    <name evidence="1" type="ORF">RclHR1_00420017</name>
</gene>
<name>A0A2Z6RT62_9GLOM</name>
<accession>A0A2Z6RT62</accession>
<reference evidence="1 2" key="1">
    <citation type="submission" date="2017-11" db="EMBL/GenBank/DDBJ databases">
        <title>The genome of Rhizophagus clarus HR1 reveals common genetic basis of auxotrophy among arbuscular mycorrhizal fungi.</title>
        <authorList>
            <person name="Kobayashi Y."/>
        </authorList>
    </citation>
    <scope>NUCLEOTIDE SEQUENCE [LARGE SCALE GENOMIC DNA]</scope>
    <source>
        <strain evidence="1 2">HR1</strain>
    </source>
</reference>
<dbReference type="EMBL" id="BEXD01003557">
    <property type="protein sequence ID" value="GBC01455.1"/>
    <property type="molecule type" value="Genomic_DNA"/>
</dbReference>